<dbReference type="GO" id="GO:0000976">
    <property type="term" value="F:transcription cis-regulatory region binding"/>
    <property type="evidence" value="ECO:0007669"/>
    <property type="project" value="TreeGrafter"/>
</dbReference>
<dbReference type="AlphaFoldDB" id="A0A846M4M5"/>
<evidence type="ECO:0000256" key="1">
    <source>
        <dbReference type="ARBA" id="ARBA00023015"/>
    </source>
</evidence>
<dbReference type="Pfam" id="PF00440">
    <property type="entry name" value="TetR_N"/>
    <property type="match status" value="1"/>
</dbReference>
<dbReference type="GO" id="GO:0003700">
    <property type="term" value="F:DNA-binding transcription factor activity"/>
    <property type="evidence" value="ECO:0007669"/>
    <property type="project" value="TreeGrafter"/>
</dbReference>
<reference evidence="6 7" key="1">
    <citation type="submission" date="2020-03" db="EMBL/GenBank/DDBJ databases">
        <title>Genomic Encyclopedia of Type Strains, Phase IV (KMG-IV): sequencing the most valuable type-strain genomes for metagenomic binning, comparative biology and taxonomic classification.</title>
        <authorList>
            <person name="Goeker M."/>
        </authorList>
    </citation>
    <scope>NUCLEOTIDE SEQUENCE [LARGE SCALE GENOMIC DNA]</scope>
    <source>
        <strain evidence="6 7">DSM 21299</strain>
    </source>
</reference>
<proteinExistence type="predicted"/>
<protein>
    <submittedName>
        <fullName evidence="6">AcrR family transcriptional regulator</fullName>
    </submittedName>
</protein>
<keyword evidence="2 4" id="KW-0238">DNA-binding</keyword>
<dbReference type="InterPro" id="IPR036271">
    <property type="entry name" value="Tet_transcr_reg_TetR-rel_C_sf"/>
</dbReference>
<dbReference type="SUPFAM" id="SSF48498">
    <property type="entry name" value="Tetracyclin repressor-like, C-terminal domain"/>
    <property type="match status" value="1"/>
</dbReference>
<dbReference type="PANTHER" id="PTHR30055">
    <property type="entry name" value="HTH-TYPE TRANSCRIPTIONAL REGULATOR RUTR"/>
    <property type="match status" value="1"/>
</dbReference>
<dbReference type="InterPro" id="IPR001647">
    <property type="entry name" value="HTH_TetR"/>
</dbReference>
<keyword evidence="3" id="KW-0804">Transcription</keyword>
<dbReference type="EMBL" id="JAASQR010000001">
    <property type="protein sequence ID" value="NIJ15700.1"/>
    <property type="molecule type" value="Genomic_DNA"/>
</dbReference>
<dbReference type="InterPro" id="IPR050109">
    <property type="entry name" value="HTH-type_TetR-like_transc_reg"/>
</dbReference>
<evidence type="ECO:0000256" key="4">
    <source>
        <dbReference type="PROSITE-ProRule" id="PRU00335"/>
    </source>
</evidence>
<dbReference type="InterPro" id="IPR009057">
    <property type="entry name" value="Homeodomain-like_sf"/>
</dbReference>
<keyword evidence="1" id="KW-0805">Transcription regulation</keyword>
<feature type="domain" description="HTH tetR-type" evidence="5">
    <location>
        <begin position="24"/>
        <end position="84"/>
    </location>
</feature>
<dbReference type="PRINTS" id="PR00455">
    <property type="entry name" value="HTHTETR"/>
</dbReference>
<dbReference type="PROSITE" id="PS50977">
    <property type="entry name" value="HTH_TETR_2"/>
    <property type="match status" value="1"/>
</dbReference>
<organism evidence="6 7">
    <name type="scientific">Sphingobium vermicomposti</name>
    <dbReference type="NCBI Taxonomy" id="529005"/>
    <lineage>
        <taxon>Bacteria</taxon>
        <taxon>Pseudomonadati</taxon>
        <taxon>Pseudomonadota</taxon>
        <taxon>Alphaproteobacteria</taxon>
        <taxon>Sphingomonadales</taxon>
        <taxon>Sphingomonadaceae</taxon>
        <taxon>Sphingobium</taxon>
    </lineage>
</organism>
<dbReference type="Proteomes" id="UP000576821">
    <property type="component" value="Unassembled WGS sequence"/>
</dbReference>
<dbReference type="PANTHER" id="PTHR30055:SF234">
    <property type="entry name" value="HTH-TYPE TRANSCRIPTIONAL REGULATOR BETI"/>
    <property type="match status" value="1"/>
</dbReference>
<evidence type="ECO:0000256" key="2">
    <source>
        <dbReference type="ARBA" id="ARBA00023125"/>
    </source>
</evidence>
<dbReference type="SUPFAM" id="SSF46689">
    <property type="entry name" value="Homeodomain-like"/>
    <property type="match status" value="1"/>
</dbReference>
<dbReference type="Gene3D" id="1.10.357.10">
    <property type="entry name" value="Tetracycline Repressor, domain 2"/>
    <property type="match status" value="1"/>
</dbReference>
<comment type="caution">
    <text evidence="6">The sequence shown here is derived from an EMBL/GenBank/DDBJ whole genome shotgun (WGS) entry which is preliminary data.</text>
</comment>
<name>A0A846M4M5_9SPHN</name>
<evidence type="ECO:0000313" key="7">
    <source>
        <dbReference type="Proteomes" id="UP000576821"/>
    </source>
</evidence>
<evidence type="ECO:0000259" key="5">
    <source>
        <dbReference type="PROSITE" id="PS50977"/>
    </source>
</evidence>
<evidence type="ECO:0000313" key="6">
    <source>
        <dbReference type="EMBL" id="NIJ15700.1"/>
    </source>
</evidence>
<dbReference type="RefSeq" id="WP_167302333.1">
    <property type="nucleotide sequence ID" value="NZ_JAASQR010000001.1"/>
</dbReference>
<keyword evidence="7" id="KW-1185">Reference proteome</keyword>
<evidence type="ECO:0000256" key="3">
    <source>
        <dbReference type="ARBA" id="ARBA00023163"/>
    </source>
</evidence>
<gene>
    <name evidence="6" type="ORF">FHS54_000649</name>
</gene>
<sequence>MINQQAHKAKLAAPSRPGIYSRGSDTVDAILRAALHVLIEEGASAFTLRRIASECGLKVGNVSRHFPRKEMLVQVLLDELLSPSEGEVRNYLRDTGMAADESLAIVIGGSLDEIQTKKMTHLFTELWAMANHNEFVAERVEMVYHFTHRLIASYVAEINPALSPTDVEMVSVYISATIEGSTVIAGYGRPWAGMMPQVKAMAIKQLVNLAKTITPEEIKALSS</sequence>
<feature type="DNA-binding region" description="H-T-H motif" evidence="4">
    <location>
        <begin position="47"/>
        <end position="66"/>
    </location>
</feature>
<accession>A0A846M4M5</accession>